<accession>A0A011WN70</accession>
<dbReference type="Proteomes" id="UP000021369">
    <property type="component" value="Unassembled WGS sequence"/>
</dbReference>
<evidence type="ECO:0000313" key="1">
    <source>
        <dbReference type="EMBL" id="EXM38450.1"/>
    </source>
</evidence>
<keyword evidence="2" id="KW-1185">Reference proteome</keyword>
<protein>
    <submittedName>
        <fullName evidence="1">Uncharacterized protein</fullName>
    </submittedName>
</protein>
<dbReference type="OrthoDB" id="1816196at2"/>
<reference evidence="1 2" key="1">
    <citation type="submission" date="2013-06" db="EMBL/GenBank/DDBJ databases">
        <title>Rumen cellulosomics: divergent fiber-degrading strategies revealed by comparative genome-wide analysis of six Ruminococcal strains.</title>
        <authorList>
            <person name="Dassa B."/>
            <person name="Borovok I."/>
            <person name="Lamed R."/>
            <person name="Flint H."/>
            <person name="Yeoman C.J."/>
            <person name="White B."/>
            <person name="Bayer E.A."/>
        </authorList>
    </citation>
    <scope>NUCLEOTIDE SEQUENCE [LARGE SCALE GENOMIC DNA]</scope>
    <source>
        <strain evidence="1 2">SY3</strain>
    </source>
</reference>
<name>A0A011WN70_RUMAL</name>
<comment type="caution">
    <text evidence="1">The sequence shown here is derived from an EMBL/GenBank/DDBJ whole genome shotgun (WGS) entry which is preliminary data.</text>
</comment>
<gene>
    <name evidence="1" type="ORF">RASY3_13750</name>
</gene>
<dbReference type="AlphaFoldDB" id="A0A011WN70"/>
<dbReference type="EMBL" id="JEOB01000004">
    <property type="protein sequence ID" value="EXM38450.1"/>
    <property type="molecule type" value="Genomic_DNA"/>
</dbReference>
<sequence>MKPFMSKTQVEISQIEKADLIRYYTMPDNTQALIVMYNGNKFINLCEYDDCFSMLAKSADRLYLNYPESCFDDYTSEIIESRKKLSFPARFSFIAECRKHEEKVLTFGTGMFSKNFIGYFISKIYSDAEATFTLSSIKGNRNRYMISCTVNGNEKILPCSFTSQDDQYVYTLGNLFDSRHTAIVTLRYTHGKIEVITQSFTDREIKHEYLYDIKHNDLRSRIIDDGQVIFCEEISPELEKTEISEDVRLICEIDSNNVQGTLLPWGEKIFMTEKETVYDICSELITQICEEELCDGRKSEISVVHEIFRHKNRMLVQSKMHCTRLIKSLDSSQEGYYYRQINSGEIQNIKEDLFGIPAAMIIDRYLHKDNE</sequence>
<organism evidence="1 2">
    <name type="scientific">Ruminococcus albus SY3</name>
    <dbReference type="NCBI Taxonomy" id="1341156"/>
    <lineage>
        <taxon>Bacteria</taxon>
        <taxon>Bacillati</taxon>
        <taxon>Bacillota</taxon>
        <taxon>Clostridia</taxon>
        <taxon>Eubacteriales</taxon>
        <taxon>Oscillospiraceae</taxon>
        <taxon>Ruminococcus</taxon>
    </lineage>
</organism>
<evidence type="ECO:0000313" key="2">
    <source>
        <dbReference type="Proteomes" id="UP000021369"/>
    </source>
</evidence>
<dbReference type="RefSeq" id="WP_037289129.1">
    <property type="nucleotide sequence ID" value="NZ_JEOB01000004.1"/>
</dbReference>
<proteinExistence type="predicted"/>
<dbReference type="PATRIC" id="fig|1341156.4.peg.3774"/>